<reference evidence="2" key="1">
    <citation type="submission" date="2018-02" db="EMBL/GenBank/DDBJ databases">
        <title>Rhizophora mucronata_Transcriptome.</title>
        <authorList>
            <person name="Meera S.P."/>
            <person name="Sreeshan A."/>
            <person name="Augustine A."/>
        </authorList>
    </citation>
    <scope>NUCLEOTIDE SEQUENCE</scope>
    <source>
        <tissue evidence="2">Leaf</tissue>
    </source>
</reference>
<evidence type="ECO:0000313" key="2">
    <source>
        <dbReference type="EMBL" id="MBX72858.1"/>
    </source>
</evidence>
<feature type="region of interest" description="Disordered" evidence="1">
    <location>
        <begin position="15"/>
        <end position="56"/>
    </location>
</feature>
<sequence>MLARQICCESSTLHSINRCSSPSPTTSSRLSVQMHPTPSPSPPQSSCWDPAKLPTS</sequence>
<dbReference type="EMBL" id="GGEC01092374">
    <property type="protein sequence ID" value="MBX72858.1"/>
    <property type="molecule type" value="Transcribed_RNA"/>
</dbReference>
<name>A0A2P2R0V3_RHIMU</name>
<accession>A0A2P2R0V3</accession>
<dbReference type="AlphaFoldDB" id="A0A2P2R0V3"/>
<evidence type="ECO:0000256" key="1">
    <source>
        <dbReference type="SAM" id="MobiDB-lite"/>
    </source>
</evidence>
<organism evidence="2">
    <name type="scientific">Rhizophora mucronata</name>
    <name type="common">Asiatic mangrove</name>
    <dbReference type="NCBI Taxonomy" id="61149"/>
    <lineage>
        <taxon>Eukaryota</taxon>
        <taxon>Viridiplantae</taxon>
        <taxon>Streptophyta</taxon>
        <taxon>Embryophyta</taxon>
        <taxon>Tracheophyta</taxon>
        <taxon>Spermatophyta</taxon>
        <taxon>Magnoliopsida</taxon>
        <taxon>eudicotyledons</taxon>
        <taxon>Gunneridae</taxon>
        <taxon>Pentapetalae</taxon>
        <taxon>rosids</taxon>
        <taxon>fabids</taxon>
        <taxon>Malpighiales</taxon>
        <taxon>Rhizophoraceae</taxon>
        <taxon>Rhizophora</taxon>
    </lineage>
</organism>
<proteinExistence type="predicted"/>
<protein>
    <submittedName>
        <fullName evidence="2">Uncharacterized protein</fullName>
    </submittedName>
</protein>